<evidence type="ECO:0000313" key="4">
    <source>
        <dbReference type="Proteomes" id="UP000193622"/>
    </source>
</evidence>
<evidence type="ECO:0000256" key="1">
    <source>
        <dbReference type="ARBA" id="ARBA00008791"/>
    </source>
</evidence>
<dbReference type="SUPFAM" id="SSF52402">
    <property type="entry name" value="Adenine nucleotide alpha hydrolases-like"/>
    <property type="match status" value="2"/>
</dbReference>
<dbReference type="Proteomes" id="UP000193622">
    <property type="component" value="Unassembled WGS sequence"/>
</dbReference>
<evidence type="ECO:0000313" key="3">
    <source>
        <dbReference type="EMBL" id="ORV84365.1"/>
    </source>
</evidence>
<dbReference type="EMBL" id="LQPC01000047">
    <property type="protein sequence ID" value="ORV84365.1"/>
    <property type="molecule type" value="Genomic_DNA"/>
</dbReference>
<proteinExistence type="inferred from homology"/>
<evidence type="ECO:0000259" key="2">
    <source>
        <dbReference type="Pfam" id="PF00582"/>
    </source>
</evidence>
<feature type="domain" description="UspA" evidence="2">
    <location>
        <begin position="158"/>
        <end position="289"/>
    </location>
</feature>
<organism evidence="3 4">
    <name type="scientific">Mycolicibacterium iranicum</name>
    <name type="common">Mycobacterium iranicum</name>
    <dbReference type="NCBI Taxonomy" id="912594"/>
    <lineage>
        <taxon>Bacteria</taxon>
        <taxon>Bacillati</taxon>
        <taxon>Actinomycetota</taxon>
        <taxon>Actinomycetes</taxon>
        <taxon>Mycobacteriales</taxon>
        <taxon>Mycobacteriaceae</taxon>
        <taxon>Mycolicibacterium</taxon>
    </lineage>
</organism>
<dbReference type="InterPro" id="IPR006016">
    <property type="entry name" value="UspA"/>
</dbReference>
<dbReference type="PANTHER" id="PTHR46268:SF6">
    <property type="entry name" value="UNIVERSAL STRESS PROTEIN UP12"/>
    <property type="match status" value="1"/>
</dbReference>
<dbReference type="Gene3D" id="3.40.50.620">
    <property type="entry name" value="HUPs"/>
    <property type="match status" value="2"/>
</dbReference>
<feature type="domain" description="UspA" evidence="2">
    <location>
        <begin position="7"/>
        <end position="146"/>
    </location>
</feature>
<accession>A0A1X1WCP8</accession>
<comment type="similarity">
    <text evidence="1">Belongs to the universal stress protein A family.</text>
</comment>
<dbReference type="InterPro" id="IPR006015">
    <property type="entry name" value="Universal_stress_UspA"/>
</dbReference>
<dbReference type="PANTHER" id="PTHR46268">
    <property type="entry name" value="STRESS RESPONSE PROTEIN NHAX"/>
    <property type="match status" value="1"/>
</dbReference>
<gene>
    <name evidence="3" type="ORF">AWC12_23215</name>
</gene>
<protein>
    <submittedName>
        <fullName evidence="3">Universal stress protein</fullName>
    </submittedName>
</protein>
<dbReference type="RefSeq" id="WP_085177113.1">
    <property type="nucleotide sequence ID" value="NZ_LQPC01000047.1"/>
</dbReference>
<comment type="caution">
    <text evidence="3">The sequence shown here is derived from an EMBL/GenBank/DDBJ whole genome shotgun (WGS) entry which is preliminary data.</text>
</comment>
<name>A0A1X1WCP8_MYCIR</name>
<sequence>MAAQTDFERIVVGVDDSTSSEPALEWAANEAAMRDVPLAILYAASLPIAAWPVAPIPTGYMDWQAEVGREILADAEQIANKLTGSTLAITTEFVVATPTSALVAASKSAGMVIVGSRGQGALARTILGSVSTGLVHRAHCPVVVVHDDEPPPDAGAPVLLGFDGSPEAEPAVKLAFEEAALRRVKLVALHAWWSPGAFEMPGFDWEDIRPEVDDEVSRQLAAWQRRYPDVVVERIVIPDRPAHQLVEHAQSAQLVVVGSHGYGAIASTLLGSVSSAVVQAARVPVIVTRPK</sequence>
<dbReference type="Pfam" id="PF00582">
    <property type="entry name" value="Usp"/>
    <property type="match status" value="2"/>
</dbReference>
<reference evidence="3 4" key="1">
    <citation type="submission" date="2016-01" db="EMBL/GenBank/DDBJ databases">
        <title>The new phylogeny of the genus Mycobacterium.</title>
        <authorList>
            <person name="Tarcisio F."/>
            <person name="Conor M."/>
            <person name="Antonella G."/>
            <person name="Elisabetta G."/>
            <person name="Giulia F.S."/>
            <person name="Sara T."/>
            <person name="Anna F."/>
            <person name="Clotilde B."/>
            <person name="Roberto B."/>
            <person name="Veronica D.S."/>
            <person name="Fabio R."/>
            <person name="Monica P."/>
            <person name="Olivier J."/>
            <person name="Enrico T."/>
            <person name="Nicola S."/>
        </authorList>
    </citation>
    <scope>NUCLEOTIDE SEQUENCE [LARGE SCALE GENOMIC DNA]</scope>
    <source>
        <strain evidence="3 4">DSM 45541</strain>
    </source>
</reference>
<dbReference type="InterPro" id="IPR014729">
    <property type="entry name" value="Rossmann-like_a/b/a_fold"/>
</dbReference>
<dbReference type="AlphaFoldDB" id="A0A1X1WCP8"/>
<dbReference type="PRINTS" id="PR01438">
    <property type="entry name" value="UNVRSLSTRESS"/>
</dbReference>